<sequence length="157" mass="17598">MASSTKDHNVRDPASSTDGTGTDSRHNPQNSSFTSQSWADMAKQQERSSFNITPTIDSAFDETNVQSYFTQHQMSFNPQRKITLVWSNMGVVCKECHSDEHIKADCPVVRARKIKLQSSPEASNGADGHQRQFNKDRSLNPGFRSRLGRAIKSPDRL</sequence>
<dbReference type="GeneID" id="89951572"/>
<organism evidence="2 3">
    <name type="scientific">Mucor velutinosus</name>
    <dbReference type="NCBI Taxonomy" id="708070"/>
    <lineage>
        <taxon>Eukaryota</taxon>
        <taxon>Fungi</taxon>
        <taxon>Fungi incertae sedis</taxon>
        <taxon>Mucoromycota</taxon>
        <taxon>Mucoromycotina</taxon>
        <taxon>Mucoromycetes</taxon>
        <taxon>Mucorales</taxon>
        <taxon>Mucorineae</taxon>
        <taxon>Mucoraceae</taxon>
        <taxon>Mucor</taxon>
    </lineage>
</organism>
<dbReference type="EMBL" id="JASEJX010000039">
    <property type="protein sequence ID" value="KAK4509534.1"/>
    <property type="molecule type" value="Genomic_DNA"/>
</dbReference>
<evidence type="ECO:0000313" key="3">
    <source>
        <dbReference type="Proteomes" id="UP001304243"/>
    </source>
</evidence>
<feature type="region of interest" description="Disordered" evidence="1">
    <location>
        <begin position="117"/>
        <end position="157"/>
    </location>
</feature>
<feature type="region of interest" description="Disordered" evidence="1">
    <location>
        <begin position="1"/>
        <end position="45"/>
    </location>
</feature>
<evidence type="ECO:0000256" key="1">
    <source>
        <dbReference type="SAM" id="MobiDB-lite"/>
    </source>
</evidence>
<comment type="caution">
    <text evidence="2">The sequence shown here is derived from an EMBL/GenBank/DDBJ whole genome shotgun (WGS) entry which is preliminary data.</text>
</comment>
<name>A0AAN7D4J6_9FUNG</name>
<feature type="compositionally biased region" description="Polar residues" evidence="1">
    <location>
        <begin position="14"/>
        <end position="38"/>
    </location>
</feature>
<dbReference type="RefSeq" id="XP_064676200.1">
    <property type="nucleotide sequence ID" value="XM_064827143.1"/>
</dbReference>
<dbReference type="Proteomes" id="UP001304243">
    <property type="component" value="Unassembled WGS sequence"/>
</dbReference>
<feature type="compositionally biased region" description="Basic and acidic residues" evidence="1">
    <location>
        <begin position="128"/>
        <end position="138"/>
    </location>
</feature>
<accession>A0AAN7D4J6</accession>
<protein>
    <submittedName>
        <fullName evidence="2">Uncharacterized protein</fullName>
    </submittedName>
</protein>
<gene>
    <name evidence="2" type="ORF">ATC70_007886</name>
</gene>
<dbReference type="AlphaFoldDB" id="A0AAN7D4J6"/>
<evidence type="ECO:0000313" key="2">
    <source>
        <dbReference type="EMBL" id="KAK4509534.1"/>
    </source>
</evidence>
<keyword evidence="3" id="KW-1185">Reference proteome</keyword>
<reference evidence="2 3" key="1">
    <citation type="submission" date="2022-11" db="EMBL/GenBank/DDBJ databases">
        <title>Mucor velutinosus strain NIH1002 WGS.</title>
        <authorList>
            <person name="Subramanian P."/>
            <person name="Mullikin J.C."/>
            <person name="Segre J.A."/>
            <person name="Zelazny A.M."/>
        </authorList>
    </citation>
    <scope>NUCLEOTIDE SEQUENCE [LARGE SCALE GENOMIC DNA]</scope>
    <source>
        <strain evidence="2 3">NIH1002</strain>
    </source>
</reference>
<feature type="compositionally biased region" description="Basic and acidic residues" evidence="1">
    <location>
        <begin position="1"/>
        <end position="11"/>
    </location>
</feature>
<proteinExistence type="predicted"/>